<dbReference type="AlphaFoldDB" id="A0A2I0II22"/>
<proteinExistence type="predicted"/>
<dbReference type="EMBL" id="PGOL01003024">
    <property type="protein sequence ID" value="PKI43635.1"/>
    <property type="molecule type" value="Genomic_DNA"/>
</dbReference>
<dbReference type="Gene3D" id="3.40.50.10330">
    <property type="entry name" value="Probable inorganic polyphosphate/atp-NAD kinase, domain 1"/>
    <property type="match status" value="1"/>
</dbReference>
<evidence type="ECO:0000259" key="1">
    <source>
        <dbReference type="PROSITE" id="PS50146"/>
    </source>
</evidence>
<evidence type="ECO:0000313" key="3">
    <source>
        <dbReference type="Proteomes" id="UP000233551"/>
    </source>
</evidence>
<dbReference type="InterPro" id="IPR016064">
    <property type="entry name" value="NAD/diacylglycerol_kinase_sf"/>
</dbReference>
<dbReference type="GO" id="GO:0005737">
    <property type="term" value="C:cytoplasm"/>
    <property type="evidence" value="ECO:0007669"/>
    <property type="project" value="TreeGrafter"/>
</dbReference>
<dbReference type="InterPro" id="IPR001206">
    <property type="entry name" value="Diacylglycerol_kinase_cat_dom"/>
</dbReference>
<accession>A0A2I0II22</accession>
<name>A0A2I0II22_PUNGR</name>
<sequence>MEQPDSPPAAPIISDWVRVVWAEGGHRALRVEKEVLGFAAEGSRIRIKAAVDLDGAVCCPGPSRGGGEGLVRRELVFEPLSGESLSLWCKKLQDYMDNLGRPKRLFIFMNPFGGKRMAPKIFSNEVKPLLQDAGIEFDIQETRYQLHAKEIARSIDLSKYDGIVCVSGDGILVE</sequence>
<dbReference type="GO" id="GO:0046512">
    <property type="term" value="P:sphingosine biosynthetic process"/>
    <property type="evidence" value="ECO:0007669"/>
    <property type="project" value="TreeGrafter"/>
</dbReference>
<dbReference type="PANTHER" id="PTHR12358">
    <property type="entry name" value="SPHINGOSINE KINASE"/>
    <property type="match status" value="1"/>
</dbReference>
<dbReference type="InterPro" id="IPR017438">
    <property type="entry name" value="ATP-NAD_kinase_N"/>
</dbReference>
<dbReference type="SUPFAM" id="SSF111331">
    <property type="entry name" value="NAD kinase/diacylglycerol kinase-like"/>
    <property type="match status" value="1"/>
</dbReference>
<feature type="non-terminal residue" evidence="2">
    <location>
        <position position="174"/>
    </location>
</feature>
<dbReference type="GO" id="GO:0016773">
    <property type="term" value="F:phosphotransferase activity, alcohol group as acceptor"/>
    <property type="evidence" value="ECO:0007669"/>
    <property type="project" value="UniProtKB-ARBA"/>
</dbReference>
<dbReference type="PANTHER" id="PTHR12358:SF31">
    <property type="entry name" value="ACYLGLYCEROL KINASE, MITOCHONDRIAL"/>
    <property type="match status" value="1"/>
</dbReference>
<comment type="caution">
    <text evidence="2">The sequence shown here is derived from an EMBL/GenBank/DDBJ whole genome shotgun (WGS) entry which is preliminary data.</text>
</comment>
<reference evidence="2 3" key="1">
    <citation type="submission" date="2017-11" db="EMBL/GenBank/DDBJ databases">
        <title>De-novo sequencing of pomegranate (Punica granatum L.) genome.</title>
        <authorList>
            <person name="Akparov Z."/>
            <person name="Amiraslanov A."/>
            <person name="Hajiyeva S."/>
            <person name="Abbasov M."/>
            <person name="Kaur K."/>
            <person name="Hamwieh A."/>
            <person name="Solovyev V."/>
            <person name="Salamov A."/>
            <person name="Braich B."/>
            <person name="Kosarev P."/>
            <person name="Mahmoud A."/>
            <person name="Hajiyev E."/>
            <person name="Babayeva S."/>
            <person name="Izzatullayeva V."/>
            <person name="Mammadov A."/>
            <person name="Mammadov A."/>
            <person name="Sharifova S."/>
            <person name="Ojaghi J."/>
            <person name="Eynullazada K."/>
            <person name="Bayramov B."/>
            <person name="Abdulazimova A."/>
            <person name="Shahmuradov I."/>
        </authorList>
    </citation>
    <scope>NUCLEOTIDE SEQUENCE [LARGE SCALE GENOMIC DNA]</scope>
    <source>
        <strain evidence="3">cv. AG2017</strain>
        <tissue evidence="2">Leaf</tissue>
    </source>
</reference>
<dbReference type="InterPro" id="IPR050187">
    <property type="entry name" value="Lipid_Phosphate_FormReg"/>
</dbReference>
<dbReference type="GO" id="GO:0016020">
    <property type="term" value="C:membrane"/>
    <property type="evidence" value="ECO:0007669"/>
    <property type="project" value="TreeGrafter"/>
</dbReference>
<dbReference type="STRING" id="22663.A0A2I0II22"/>
<feature type="domain" description="DAGKc" evidence="1">
    <location>
        <begin position="100"/>
        <end position="174"/>
    </location>
</feature>
<dbReference type="GO" id="GO:0001727">
    <property type="term" value="F:lipid kinase activity"/>
    <property type="evidence" value="ECO:0007669"/>
    <property type="project" value="TreeGrafter"/>
</dbReference>
<dbReference type="Pfam" id="PF00781">
    <property type="entry name" value="DAGK_cat"/>
    <property type="match status" value="1"/>
</dbReference>
<dbReference type="Proteomes" id="UP000233551">
    <property type="component" value="Unassembled WGS sequence"/>
</dbReference>
<evidence type="ECO:0000313" key="2">
    <source>
        <dbReference type="EMBL" id="PKI43635.1"/>
    </source>
</evidence>
<protein>
    <recommendedName>
        <fullName evidence="1">DAGKc domain-containing protein</fullName>
    </recommendedName>
</protein>
<dbReference type="PROSITE" id="PS50146">
    <property type="entry name" value="DAGK"/>
    <property type="match status" value="1"/>
</dbReference>
<gene>
    <name evidence="2" type="ORF">CRG98_035960</name>
</gene>
<keyword evidence="3" id="KW-1185">Reference proteome</keyword>
<organism evidence="2 3">
    <name type="scientific">Punica granatum</name>
    <name type="common">Pomegranate</name>
    <dbReference type="NCBI Taxonomy" id="22663"/>
    <lineage>
        <taxon>Eukaryota</taxon>
        <taxon>Viridiplantae</taxon>
        <taxon>Streptophyta</taxon>
        <taxon>Embryophyta</taxon>
        <taxon>Tracheophyta</taxon>
        <taxon>Spermatophyta</taxon>
        <taxon>Magnoliopsida</taxon>
        <taxon>eudicotyledons</taxon>
        <taxon>Gunneridae</taxon>
        <taxon>Pentapetalae</taxon>
        <taxon>rosids</taxon>
        <taxon>malvids</taxon>
        <taxon>Myrtales</taxon>
        <taxon>Lythraceae</taxon>
        <taxon>Punica</taxon>
    </lineage>
</organism>